<evidence type="ECO:0000256" key="1">
    <source>
        <dbReference type="SAM" id="MobiDB-lite"/>
    </source>
</evidence>
<reference evidence="2 3" key="1">
    <citation type="submission" date="2023-01" db="EMBL/GenBank/DDBJ databases">
        <title>Analysis of 21 Apiospora genomes using comparative genomics revels a genus with tremendous synthesis potential of carbohydrate active enzymes and secondary metabolites.</title>
        <authorList>
            <person name="Sorensen T."/>
        </authorList>
    </citation>
    <scope>NUCLEOTIDE SEQUENCE [LARGE SCALE GENOMIC DNA]</scope>
    <source>
        <strain evidence="2 3">CBS 20057</strain>
    </source>
</reference>
<sequence>MHPATLERHVTIFTTAAAFDDTNPFTPVAPCQSLWGIGDATGAAARSQWPGLADRGDATAESASGDSDGALPLTDWAAFSFFPCLNFSPLFGCGRPWIRQDVSPPLPPVNGSRCGANSFFGSDPPQAGRKGG</sequence>
<evidence type="ECO:0000313" key="3">
    <source>
        <dbReference type="Proteomes" id="UP001396898"/>
    </source>
</evidence>
<accession>A0ABR1RAP9</accession>
<protein>
    <submittedName>
        <fullName evidence="2">Uncharacterized protein</fullName>
    </submittedName>
</protein>
<comment type="caution">
    <text evidence="2">The sequence shown here is derived from an EMBL/GenBank/DDBJ whole genome shotgun (WGS) entry which is preliminary data.</text>
</comment>
<keyword evidence="3" id="KW-1185">Reference proteome</keyword>
<proteinExistence type="predicted"/>
<name>A0ABR1RAP9_9PEZI</name>
<gene>
    <name evidence="2" type="ORF">PG991_014426</name>
</gene>
<dbReference type="Proteomes" id="UP001396898">
    <property type="component" value="Unassembled WGS sequence"/>
</dbReference>
<evidence type="ECO:0000313" key="2">
    <source>
        <dbReference type="EMBL" id="KAK8002204.1"/>
    </source>
</evidence>
<organism evidence="2 3">
    <name type="scientific">Apiospora marii</name>
    <dbReference type="NCBI Taxonomy" id="335849"/>
    <lineage>
        <taxon>Eukaryota</taxon>
        <taxon>Fungi</taxon>
        <taxon>Dikarya</taxon>
        <taxon>Ascomycota</taxon>
        <taxon>Pezizomycotina</taxon>
        <taxon>Sordariomycetes</taxon>
        <taxon>Xylariomycetidae</taxon>
        <taxon>Amphisphaeriales</taxon>
        <taxon>Apiosporaceae</taxon>
        <taxon>Apiospora</taxon>
    </lineage>
</organism>
<feature type="region of interest" description="Disordered" evidence="1">
    <location>
        <begin position="48"/>
        <end position="67"/>
    </location>
</feature>
<dbReference type="EMBL" id="JAQQWI010000018">
    <property type="protein sequence ID" value="KAK8002204.1"/>
    <property type="molecule type" value="Genomic_DNA"/>
</dbReference>